<dbReference type="SUPFAM" id="SSF53448">
    <property type="entry name" value="Nucleotide-diphospho-sugar transferases"/>
    <property type="match status" value="1"/>
</dbReference>
<dbReference type="GO" id="GO:0005829">
    <property type="term" value="C:cytosol"/>
    <property type="evidence" value="ECO:0007669"/>
    <property type="project" value="TreeGrafter"/>
</dbReference>
<reference evidence="1 2" key="1">
    <citation type="submission" date="2018-03" db="EMBL/GenBank/DDBJ databases">
        <title>Adhaeribacter sp. HMF7605 Genome sequencing and assembly.</title>
        <authorList>
            <person name="Kang H."/>
            <person name="Kang J."/>
            <person name="Cha I."/>
            <person name="Kim H."/>
            <person name="Joh K."/>
        </authorList>
    </citation>
    <scope>NUCLEOTIDE SEQUENCE [LARGE SCALE GENOMIC DNA]</scope>
    <source>
        <strain evidence="1 2">HMF7605</strain>
    </source>
</reference>
<keyword evidence="1" id="KW-0808">Transferase</keyword>
<dbReference type="CDD" id="cd02518">
    <property type="entry name" value="GT2_SpsF"/>
    <property type="match status" value="1"/>
</dbReference>
<dbReference type="PANTHER" id="PTHR42866:SF1">
    <property type="entry name" value="SPORE COAT POLYSACCHARIDE BIOSYNTHESIS PROTEIN SPSF"/>
    <property type="match status" value="1"/>
</dbReference>
<sequence length="283" mass="32061">MDGMVAPKIGFIIQARMNSSRLKGKILLPLPYGSATSLLEQIIIRVKAISNNAVIILATSDTLENKILKDVAEANSIFFYAGSENNVLQRFYEAAAQHKLDIIVRLTGDNPFIDPDVIHTVLLNHTEHNFDYTITNGLPLGTNIEVFSFQSLKKTYQEAVLPEHQEHVTPYIRLNNSLFKVNTFAFQDATYGQEHWRLTVDTESDYALACLLFWQLTDNNKSFSLKQTASFIYANPWVLLINKNNYQKKLFSNVAEEIKEAISLLHNNDLPNAAKQLAQNEQN</sequence>
<dbReference type="Gene3D" id="3.90.550.10">
    <property type="entry name" value="Spore Coat Polysaccharide Biosynthesis Protein SpsA, Chain A"/>
    <property type="match status" value="1"/>
</dbReference>
<evidence type="ECO:0000313" key="2">
    <source>
        <dbReference type="Proteomes" id="UP000240357"/>
    </source>
</evidence>
<dbReference type="PANTHER" id="PTHR42866">
    <property type="entry name" value="3-DEOXY-MANNO-OCTULOSONATE CYTIDYLYLTRANSFERASE"/>
    <property type="match status" value="1"/>
</dbReference>
<dbReference type="InterPro" id="IPR029044">
    <property type="entry name" value="Nucleotide-diphossugar_trans"/>
</dbReference>
<accession>A0A2T2YAC0</accession>
<keyword evidence="2" id="KW-1185">Reference proteome</keyword>
<organism evidence="1 2">
    <name type="scientific">Adhaeribacter arboris</name>
    <dbReference type="NCBI Taxonomy" id="2072846"/>
    <lineage>
        <taxon>Bacteria</taxon>
        <taxon>Pseudomonadati</taxon>
        <taxon>Bacteroidota</taxon>
        <taxon>Cytophagia</taxon>
        <taxon>Cytophagales</taxon>
        <taxon>Hymenobacteraceae</taxon>
        <taxon>Adhaeribacter</taxon>
    </lineage>
</organism>
<dbReference type="RefSeq" id="WP_106926096.1">
    <property type="nucleotide sequence ID" value="NZ_PYFT01000001.1"/>
</dbReference>
<dbReference type="GO" id="GO:0016779">
    <property type="term" value="F:nucleotidyltransferase activity"/>
    <property type="evidence" value="ECO:0007669"/>
    <property type="project" value="UniProtKB-KW"/>
</dbReference>
<proteinExistence type="predicted"/>
<protein>
    <submittedName>
        <fullName evidence="1">Acylneuraminate cytidylyltransferase</fullName>
    </submittedName>
</protein>
<comment type="caution">
    <text evidence="1">The sequence shown here is derived from an EMBL/GenBank/DDBJ whole genome shotgun (WGS) entry which is preliminary data.</text>
</comment>
<evidence type="ECO:0000313" key="1">
    <source>
        <dbReference type="EMBL" id="PSR52457.1"/>
    </source>
</evidence>
<dbReference type="Proteomes" id="UP000240357">
    <property type="component" value="Unassembled WGS sequence"/>
</dbReference>
<keyword evidence="1" id="KW-0548">Nucleotidyltransferase</keyword>
<dbReference type="AlphaFoldDB" id="A0A2T2YAC0"/>
<name>A0A2T2YAC0_9BACT</name>
<gene>
    <name evidence="1" type="ORF">AHMF7605_02410</name>
</gene>
<dbReference type="Pfam" id="PF02348">
    <property type="entry name" value="CTP_transf_3"/>
    <property type="match status" value="1"/>
</dbReference>
<dbReference type="EMBL" id="PYFT01000001">
    <property type="protein sequence ID" value="PSR52457.1"/>
    <property type="molecule type" value="Genomic_DNA"/>
</dbReference>
<dbReference type="InterPro" id="IPR003329">
    <property type="entry name" value="Cytidylyl_trans"/>
</dbReference>